<evidence type="ECO:0000259" key="1">
    <source>
        <dbReference type="Pfam" id="PF02525"/>
    </source>
</evidence>
<dbReference type="SUPFAM" id="SSF52218">
    <property type="entry name" value="Flavoproteins"/>
    <property type="match status" value="1"/>
</dbReference>
<accession>A0A7D7LSS5</accession>
<dbReference type="PANTHER" id="PTHR43741:SF4">
    <property type="entry name" value="FMN-DEPENDENT NADH:QUINONE OXIDOREDUCTASE"/>
    <property type="match status" value="1"/>
</dbReference>
<gene>
    <name evidence="2" type="ORF">H1R19_12755</name>
</gene>
<evidence type="ECO:0000313" key="3">
    <source>
        <dbReference type="Proteomes" id="UP000515663"/>
    </source>
</evidence>
<dbReference type="EMBL" id="CP059491">
    <property type="protein sequence ID" value="QMS99854.1"/>
    <property type="molecule type" value="Genomic_DNA"/>
</dbReference>
<dbReference type="AlphaFoldDB" id="A0A7D7LSS5"/>
<evidence type="ECO:0000313" key="2">
    <source>
        <dbReference type="EMBL" id="QMS99854.1"/>
    </source>
</evidence>
<protein>
    <submittedName>
        <fullName evidence="2">NAD(P)H-dependent oxidoreductase</fullName>
    </submittedName>
</protein>
<feature type="domain" description="Flavodoxin-like fold" evidence="1">
    <location>
        <begin position="1"/>
        <end position="161"/>
    </location>
</feature>
<organism evidence="2 3">
    <name type="scientific">Gordonia jinghuaiqii</name>
    <dbReference type="NCBI Taxonomy" id="2758710"/>
    <lineage>
        <taxon>Bacteria</taxon>
        <taxon>Bacillati</taxon>
        <taxon>Actinomycetota</taxon>
        <taxon>Actinomycetes</taxon>
        <taxon>Mycobacteriales</taxon>
        <taxon>Gordoniaceae</taxon>
        <taxon>Gordonia</taxon>
    </lineage>
</organism>
<reference evidence="3" key="1">
    <citation type="submission" date="2020-07" db="EMBL/GenBank/DDBJ databases">
        <title>novel species isolated from the respiratory tract of Marmot.</title>
        <authorList>
            <person name="Zhang G."/>
        </authorList>
    </citation>
    <scope>NUCLEOTIDE SEQUENCE [LARGE SCALE GENOMIC DNA]</scope>
    <source>
        <strain evidence="3">686</strain>
    </source>
</reference>
<dbReference type="PANTHER" id="PTHR43741">
    <property type="entry name" value="FMN-DEPENDENT NADH-AZOREDUCTASE 1"/>
    <property type="match status" value="1"/>
</dbReference>
<dbReference type="KEGG" id="gji:H1R19_12755"/>
<dbReference type="InterPro" id="IPR029039">
    <property type="entry name" value="Flavoprotein-like_sf"/>
</dbReference>
<dbReference type="RefSeq" id="WP_219849207.1">
    <property type="nucleotide sequence ID" value="NZ_CP059491.1"/>
</dbReference>
<dbReference type="InterPro" id="IPR050104">
    <property type="entry name" value="FMN-dep_NADH:Q_OxRdtase_AzoR1"/>
</dbReference>
<name>A0A7D7LSS5_9ACTN</name>
<dbReference type="InterPro" id="IPR003680">
    <property type="entry name" value="Flavodoxin_fold"/>
</dbReference>
<dbReference type="Pfam" id="PF02525">
    <property type="entry name" value="Flavodoxin_2"/>
    <property type="match status" value="1"/>
</dbReference>
<dbReference type="Gene3D" id="3.40.50.360">
    <property type="match status" value="1"/>
</dbReference>
<keyword evidence="3" id="KW-1185">Reference proteome</keyword>
<proteinExistence type="predicted"/>
<sequence length="222" mass="23934">MSLFRLDSSIFPSTSASRALGDLVEEQWVRAHPDSGVVRRDLGTDPIPTTAWADAVIAGTVSDADRTGPQREASALAAGIADQLVEAEALLFTVPLYNFGVSQHFKIWYDLAATDPRLGAAADDLSGKPAVLVTAQGGNYEPGTPREGWDHSTPWLRRVLEDVWGLDLRIVKRQFTLVGVNPALDAFADVAATMKNEAEVDARRLGRELARARGEDLAASNP</sequence>
<dbReference type="Proteomes" id="UP000515663">
    <property type="component" value="Chromosome"/>
</dbReference>